<keyword evidence="1" id="KW-0614">Plasmid</keyword>
<protein>
    <submittedName>
        <fullName evidence="1">Uncharacterized protein</fullName>
    </submittedName>
</protein>
<gene>
    <name evidence="1" type="ORF">NIES2135_61510</name>
</gene>
<reference evidence="1 2" key="1">
    <citation type="submission" date="2017-06" db="EMBL/GenBank/DDBJ databases">
        <title>Genome sequencing of cyanobaciteial culture collection at National Institute for Environmental Studies (NIES).</title>
        <authorList>
            <person name="Hirose Y."/>
            <person name="Shimura Y."/>
            <person name="Fujisawa T."/>
            <person name="Nakamura Y."/>
            <person name="Kawachi M."/>
        </authorList>
    </citation>
    <scope>NUCLEOTIDE SEQUENCE [LARGE SCALE GENOMIC DNA]</scope>
    <source>
        <strain evidence="1 2">NIES-2135</strain>
        <plasmid evidence="2">Plasmid Plasmid1 dna</plasmid>
    </source>
</reference>
<evidence type="ECO:0000313" key="1">
    <source>
        <dbReference type="EMBL" id="BAY59274.1"/>
    </source>
</evidence>
<keyword evidence="2" id="KW-1185">Reference proteome</keyword>
<accession>A0A1Z4JRE9</accession>
<proteinExistence type="predicted"/>
<dbReference type="Proteomes" id="UP000217895">
    <property type="component" value="Plasmid Plasmid1 dna"/>
</dbReference>
<sequence>MYQVVVIDHSGVVPDRPVSLPLKFQDALDLAILLNADSFLDGYCLKEESYVVSIAGATHGVV</sequence>
<dbReference type="EMBL" id="AP018204">
    <property type="protein sequence ID" value="BAY59274.1"/>
    <property type="molecule type" value="Genomic_DNA"/>
</dbReference>
<evidence type="ECO:0000313" key="2">
    <source>
        <dbReference type="Proteomes" id="UP000217895"/>
    </source>
</evidence>
<geneLocation type="plasmid" evidence="1">
    <name>plasmid1</name>
</geneLocation>
<dbReference type="AlphaFoldDB" id="A0A1Z4JRE9"/>
<organism evidence="1 2">
    <name type="scientific">Leptolyngbya boryana NIES-2135</name>
    <dbReference type="NCBI Taxonomy" id="1973484"/>
    <lineage>
        <taxon>Bacteria</taxon>
        <taxon>Bacillati</taxon>
        <taxon>Cyanobacteriota</taxon>
        <taxon>Cyanophyceae</taxon>
        <taxon>Leptolyngbyales</taxon>
        <taxon>Leptolyngbyaceae</taxon>
        <taxon>Leptolyngbya group</taxon>
        <taxon>Leptolyngbya</taxon>
    </lineage>
</organism>
<name>A0A1Z4JRE9_LEPBY</name>